<organism evidence="6 7">
    <name type="scientific">Tritonibacter aquimaris</name>
    <dbReference type="NCBI Taxonomy" id="2663379"/>
    <lineage>
        <taxon>Bacteria</taxon>
        <taxon>Pseudomonadati</taxon>
        <taxon>Pseudomonadota</taxon>
        <taxon>Alphaproteobacteria</taxon>
        <taxon>Rhodobacterales</taxon>
        <taxon>Paracoccaceae</taxon>
        <taxon>Tritonibacter</taxon>
    </lineage>
</organism>
<keyword evidence="2" id="KW-0805">Transcription regulation</keyword>
<accession>A0A844AMZ6</accession>
<dbReference type="Proteomes" id="UP000436694">
    <property type="component" value="Unassembled WGS sequence"/>
</dbReference>
<evidence type="ECO:0000256" key="4">
    <source>
        <dbReference type="ARBA" id="ARBA00023163"/>
    </source>
</evidence>
<keyword evidence="3" id="KW-0238">DNA-binding</keyword>
<sequence>MVMKNYRRTLPPLDYLLFFETVARHKNFTRAAEELSVSQAAVSKRIKFLETWLGVELIARQGRNVDLTKAGHKLAANASEALEYLALGIGQLRQGAHDKLSLASNIAVSQFWLTPQVNEYLLSPHAVPVSVTASNYEADILNQDHDAIVYYGTDIPSGWEGEVLFEELWQPLAAPSLLAQDPDPAQLTLLDFDKLALKWINWPDFIELTGAAEHAAGPRVNLGSYGSSLDAAIRGKGIALGCPDVLKYEIEAGRLAPLAGTPLKTGRTYFLIWQSGTLSQHTRDLLRDVGIAA</sequence>
<dbReference type="InterPro" id="IPR058163">
    <property type="entry name" value="LysR-type_TF_proteobact-type"/>
</dbReference>
<dbReference type="PANTHER" id="PTHR30537">
    <property type="entry name" value="HTH-TYPE TRANSCRIPTIONAL REGULATOR"/>
    <property type="match status" value="1"/>
</dbReference>
<dbReference type="InterPro" id="IPR036390">
    <property type="entry name" value="WH_DNA-bd_sf"/>
</dbReference>
<proteinExistence type="inferred from homology"/>
<evidence type="ECO:0000256" key="2">
    <source>
        <dbReference type="ARBA" id="ARBA00023015"/>
    </source>
</evidence>
<evidence type="ECO:0000313" key="6">
    <source>
        <dbReference type="EMBL" id="MQY43519.1"/>
    </source>
</evidence>
<protein>
    <submittedName>
        <fullName evidence="6">LysR family transcriptional regulator</fullName>
    </submittedName>
</protein>
<evidence type="ECO:0000256" key="1">
    <source>
        <dbReference type="ARBA" id="ARBA00009437"/>
    </source>
</evidence>
<dbReference type="PROSITE" id="PS50931">
    <property type="entry name" value="HTH_LYSR"/>
    <property type="match status" value="1"/>
</dbReference>
<name>A0A844AMZ6_9RHOB</name>
<dbReference type="FunFam" id="1.10.10.10:FF:000001">
    <property type="entry name" value="LysR family transcriptional regulator"/>
    <property type="match status" value="1"/>
</dbReference>
<dbReference type="GO" id="GO:0043565">
    <property type="term" value="F:sequence-specific DNA binding"/>
    <property type="evidence" value="ECO:0007669"/>
    <property type="project" value="TreeGrafter"/>
</dbReference>
<dbReference type="InterPro" id="IPR036388">
    <property type="entry name" value="WH-like_DNA-bd_sf"/>
</dbReference>
<feature type="domain" description="HTH lysR-type" evidence="5">
    <location>
        <begin position="11"/>
        <end position="68"/>
    </location>
</feature>
<dbReference type="InterPro" id="IPR000847">
    <property type="entry name" value="LysR_HTH_N"/>
</dbReference>
<dbReference type="PANTHER" id="PTHR30537:SF74">
    <property type="entry name" value="HTH-TYPE TRANSCRIPTIONAL REGULATOR TRPI"/>
    <property type="match status" value="1"/>
</dbReference>
<dbReference type="GO" id="GO:0003700">
    <property type="term" value="F:DNA-binding transcription factor activity"/>
    <property type="evidence" value="ECO:0007669"/>
    <property type="project" value="InterPro"/>
</dbReference>
<keyword evidence="4" id="KW-0804">Transcription</keyword>
<comment type="caution">
    <text evidence="6">The sequence shown here is derived from an EMBL/GenBank/DDBJ whole genome shotgun (WGS) entry which is preliminary data.</text>
</comment>
<dbReference type="EMBL" id="WIXK01000006">
    <property type="protein sequence ID" value="MQY43519.1"/>
    <property type="molecule type" value="Genomic_DNA"/>
</dbReference>
<dbReference type="Pfam" id="PF03466">
    <property type="entry name" value="LysR_substrate"/>
    <property type="match status" value="1"/>
</dbReference>
<dbReference type="SUPFAM" id="SSF53850">
    <property type="entry name" value="Periplasmic binding protein-like II"/>
    <property type="match status" value="1"/>
</dbReference>
<gene>
    <name evidence="6" type="ORF">GG681_12795</name>
</gene>
<comment type="similarity">
    <text evidence="1">Belongs to the LysR transcriptional regulatory family.</text>
</comment>
<dbReference type="Pfam" id="PF00126">
    <property type="entry name" value="HTH_1"/>
    <property type="match status" value="1"/>
</dbReference>
<evidence type="ECO:0000259" key="5">
    <source>
        <dbReference type="PROSITE" id="PS50931"/>
    </source>
</evidence>
<dbReference type="Gene3D" id="1.10.10.10">
    <property type="entry name" value="Winged helix-like DNA-binding domain superfamily/Winged helix DNA-binding domain"/>
    <property type="match status" value="1"/>
</dbReference>
<dbReference type="InterPro" id="IPR005119">
    <property type="entry name" value="LysR_subst-bd"/>
</dbReference>
<dbReference type="GO" id="GO:0006351">
    <property type="term" value="P:DNA-templated transcription"/>
    <property type="evidence" value="ECO:0007669"/>
    <property type="project" value="TreeGrafter"/>
</dbReference>
<dbReference type="AlphaFoldDB" id="A0A844AMZ6"/>
<keyword evidence="7" id="KW-1185">Reference proteome</keyword>
<evidence type="ECO:0000313" key="7">
    <source>
        <dbReference type="Proteomes" id="UP000436694"/>
    </source>
</evidence>
<dbReference type="SUPFAM" id="SSF46785">
    <property type="entry name" value="Winged helix' DNA-binding domain"/>
    <property type="match status" value="1"/>
</dbReference>
<dbReference type="Gene3D" id="3.40.190.10">
    <property type="entry name" value="Periplasmic binding protein-like II"/>
    <property type="match status" value="2"/>
</dbReference>
<reference evidence="6 7" key="1">
    <citation type="submission" date="2019-10" db="EMBL/GenBank/DDBJ databases">
        <title>Epibacterium sp. nov., isolated from seawater.</title>
        <authorList>
            <person name="Zhang X."/>
            <person name="Li N."/>
        </authorList>
    </citation>
    <scope>NUCLEOTIDE SEQUENCE [LARGE SCALE GENOMIC DNA]</scope>
    <source>
        <strain evidence="6 7">SM1969</strain>
    </source>
</reference>
<evidence type="ECO:0000256" key="3">
    <source>
        <dbReference type="ARBA" id="ARBA00023125"/>
    </source>
</evidence>
<dbReference type="PRINTS" id="PR00039">
    <property type="entry name" value="HTHLYSR"/>
</dbReference>